<feature type="compositionally biased region" description="Polar residues" evidence="16">
    <location>
        <begin position="267"/>
        <end position="276"/>
    </location>
</feature>
<dbReference type="FunFam" id="3.40.50.300:FF:001226">
    <property type="entry name" value="ATP-dependent DNA helicase PIF1"/>
    <property type="match status" value="1"/>
</dbReference>
<keyword evidence="12 15" id="KW-0413">Isomerase</keyword>
<keyword evidence="10 15" id="KW-0233">DNA recombination</keyword>
<sequence length="854" mass="95006">MIVALVRIRAPVRIRAGSALPSTLPWSPHRGASPYIFGPTNGSNTPSPSRSTRIPTLRPRAYSASTHLHPVAASTIMFKQAVKKHSTATPAPMSPPASRQQSLTNAFKRPQNTPTPLVNNTSTRPLSTLSGNAPRVNTEAPARQMSGHKHGIKRTSSGLAKALGSQESSFDYPSVNTSDWESPAVLSAQNNTQPQISDLFNESDFDSDIDLDVEDPATKATVKTPQPAVSNSSQPIPWSSSPVEHLQPAQRVEQFIPEKTKRRTLPWLQNQSQQNQTTEKPEEEEVDPETTRPRKRRSAEPTNAASSTPAPKKEKPKYEWLATQSAIKQQQKNLRESNKMGVKVNKATPETKEAAVAKKKTNHVHKIFLSEEQQRVLNLVTDHKKSVFFTGSAGTGKSVLLREIIVGLRKKYIREPDRVAVTASTGLAACNIGGVTLHSFAGIGLGKEPAEDLIKKIRRNIKAKQRWMRTKVLIVDEVSMVDGELFDKLEQIARTIRNNGRPFGGIQLIITGDFFQLPPVPEQGRVAKFAFDAGTWTTSIEHTIGLHHVFRQKDPVFANMLNEMREGRLTPDSISKWRTLSRQLEDTDDSIEATELFPTRQEVDRANQLRMNQLSGQVYTFHSRDGGSITNKEQRDRLLQNCMVPETIFLKKGAQVMLVKNMDDTLVNGSLGKVFSFMTESQFNNYKENEDAFLEGRGGINASAAPTAASIKEQVLGFSTQQIYPVVRFAIADGTTRDIFLKRESWKIELPNGEVQASREQIPLILAWALSIHKAQGQTLERVRVDLGKVFEKGQAYVALSRATSMAGLQVMRFEPRKIMAHDKVRQFYAGLSRAEQIPGEVKEKTVLGKMMER</sequence>
<evidence type="ECO:0000313" key="19">
    <source>
        <dbReference type="Proteomes" id="UP001152607"/>
    </source>
</evidence>
<dbReference type="SMART" id="SM00382">
    <property type="entry name" value="AAA"/>
    <property type="match status" value="1"/>
</dbReference>
<evidence type="ECO:0000256" key="5">
    <source>
        <dbReference type="ARBA" id="ARBA00022801"/>
    </source>
</evidence>
<keyword evidence="3 15" id="KW-0547">Nucleotide-binding</keyword>
<dbReference type="CDD" id="cd18809">
    <property type="entry name" value="SF1_C_RecD"/>
    <property type="match status" value="1"/>
</dbReference>
<dbReference type="InterPro" id="IPR051055">
    <property type="entry name" value="PIF1_helicase"/>
</dbReference>
<evidence type="ECO:0000256" key="9">
    <source>
        <dbReference type="ARBA" id="ARBA00023128"/>
    </source>
</evidence>
<dbReference type="InterPro" id="IPR027417">
    <property type="entry name" value="P-loop_NTPase"/>
</dbReference>
<comment type="subcellular location">
    <subcellularLocation>
        <location evidence="2">Nucleus</location>
        <location evidence="2">Nucleolus</location>
    </subcellularLocation>
    <subcellularLocation>
        <location evidence="15">Nucleus</location>
    </subcellularLocation>
    <subcellularLocation>
        <location evidence="15">Mitochondrion</location>
    </subcellularLocation>
</comment>
<dbReference type="Pfam" id="PF05970">
    <property type="entry name" value="PIF1"/>
    <property type="match status" value="1"/>
</dbReference>
<dbReference type="GO" id="GO:0000723">
    <property type="term" value="P:telomere maintenance"/>
    <property type="evidence" value="ECO:0007669"/>
    <property type="project" value="InterPro"/>
</dbReference>
<evidence type="ECO:0000256" key="12">
    <source>
        <dbReference type="ARBA" id="ARBA00023235"/>
    </source>
</evidence>
<comment type="subunit">
    <text evidence="15">Monomer.</text>
</comment>
<dbReference type="InterPro" id="IPR049163">
    <property type="entry name" value="Pif1-like_2B_dom"/>
</dbReference>
<gene>
    <name evidence="15" type="primary">PIF1</name>
    <name evidence="18" type="ORF">PDIGIT_LOCUS5728</name>
</gene>
<keyword evidence="13 15" id="KW-0539">Nucleus</keyword>
<comment type="catalytic activity">
    <reaction evidence="14 15">
        <text>ATP + H2O = ADP + phosphate + H(+)</text>
        <dbReference type="Rhea" id="RHEA:13065"/>
        <dbReference type="ChEBI" id="CHEBI:15377"/>
        <dbReference type="ChEBI" id="CHEBI:15378"/>
        <dbReference type="ChEBI" id="CHEBI:30616"/>
        <dbReference type="ChEBI" id="CHEBI:43474"/>
        <dbReference type="ChEBI" id="CHEBI:456216"/>
        <dbReference type="EC" id="5.6.2.3"/>
    </reaction>
</comment>
<evidence type="ECO:0000256" key="11">
    <source>
        <dbReference type="ARBA" id="ARBA00023204"/>
    </source>
</evidence>
<feature type="compositionally biased region" description="Low complexity" evidence="16">
    <location>
        <begin position="230"/>
        <end position="242"/>
    </location>
</feature>
<dbReference type="CDD" id="cd18037">
    <property type="entry name" value="DEXSc_Pif1_like"/>
    <property type="match status" value="1"/>
</dbReference>
<feature type="region of interest" description="Disordered" evidence="16">
    <location>
        <begin position="107"/>
        <end position="133"/>
    </location>
</feature>
<dbReference type="PANTHER" id="PTHR47642">
    <property type="entry name" value="ATP-DEPENDENT DNA HELICASE"/>
    <property type="match status" value="1"/>
</dbReference>
<comment type="similarity">
    <text evidence="15">Belongs to the helicase family. PIF1 subfamily.</text>
</comment>
<dbReference type="Pfam" id="PF21530">
    <property type="entry name" value="Pif1_2B_dom"/>
    <property type="match status" value="1"/>
</dbReference>
<evidence type="ECO:0000256" key="13">
    <source>
        <dbReference type="ARBA" id="ARBA00023242"/>
    </source>
</evidence>
<keyword evidence="9 15" id="KW-0496">Mitochondrion</keyword>
<evidence type="ECO:0000256" key="7">
    <source>
        <dbReference type="ARBA" id="ARBA00022840"/>
    </source>
</evidence>
<name>A0A9W4UE87_9PLEO</name>
<proteinExistence type="inferred from homology"/>
<comment type="caution">
    <text evidence="18">The sequence shown here is derived from an EMBL/GenBank/DDBJ whole genome shotgun (WGS) entry which is preliminary data.</text>
</comment>
<evidence type="ECO:0000256" key="14">
    <source>
        <dbReference type="ARBA" id="ARBA00048954"/>
    </source>
</evidence>
<dbReference type="AlphaFoldDB" id="A0A9W4UE87"/>
<evidence type="ECO:0000256" key="8">
    <source>
        <dbReference type="ARBA" id="ARBA00023125"/>
    </source>
</evidence>
<keyword evidence="4 15" id="KW-0227">DNA damage</keyword>
<dbReference type="Gene3D" id="3.40.50.300">
    <property type="entry name" value="P-loop containing nucleotide triphosphate hydrolases"/>
    <property type="match status" value="1"/>
</dbReference>
<dbReference type="PANTHER" id="PTHR47642:SF5">
    <property type="entry name" value="ATP-DEPENDENT DNA HELICASE"/>
    <property type="match status" value="1"/>
</dbReference>
<dbReference type="GO" id="GO:0006281">
    <property type="term" value="P:DNA repair"/>
    <property type="evidence" value="ECO:0007669"/>
    <property type="project" value="UniProtKB-UniRule"/>
</dbReference>
<dbReference type="InterPro" id="IPR048293">
    <property type="entry name" value="PIF1_RRM3_pfh1"/>
</dbReference>
<reference evidence="18" key="1">
    <citation type="submission" date="2023-01" db="EMBL/GenBank/DDBJ databases">
        <authorList>
            <person name="Van Ghelder C."/>
            <person name="Rancurel C."/>
        </authorList>
    </citation>
    <scope>NUCLEOTIDE SEQUENCE</scope>
    <source>
        <strain evidence="18">CNCM I-4278</strain>
    </source>
</reference>
<evidence type="ECO:0000256" key="6">
    <source>
        <dbReference type="ARBA" id="ARBA00022806"/>
    </source>
</evidence>
<dbReference type="HAMAP" id="MF_03176">
    <property type="entry name" value="PIF1"/>
    <property type="match status" value="1"/>
</dbReference>
<keyword evidence="11 15" id="KW-0234">DNA repair</keyword>
<dbReference type="GO" id="GO:0005739">
    <property type="term" value="C:mitochondrion"/>
    <property type="evidence" value="ECO:0007669"/>
    <property type="project" value="UniProtKB-SubCell"/>
</dbReference>
<feature type="binding site" evidence="15">
    <location>
        <begin position="391"/>
        <end position="398"/>
    </location>
    <ligand>
        <name>ATP</name>
        <dbReference type="ChEBI" id="CHEBI:30616"/>
    </ligand>
</feature>
<evidence type="ECO:0000256" key="10">
    <source>
        <dbReference type="ARBA" id="ARBA00023172"/>
    </source>
</evidence>
<keyword evidence="8 15" id="KW-0238">DNA-binding</keyword>
<feature type="compositionally biased region" description="Polar residues" evidence="16">
    <location>
        <begin position="300"/>
        <end position="309"/>
    </location>
</feature>
<evidence type="ECO:0000256" key="2">
    <source>
        <dbReference type="ARBA" id="ARBA00004604"/>
    </source>
</evidence>
<evidence type="ECO:0000313" key="18">
    <source>
        <dbReference type="EMBL" id="CAI6332698.1"/>
    </source>
</evidence>
<dbReference type="GO" id="GO:0005730">
    <property type="term" value="C:nucleolus"/>
    <property type="evidence" value="ECO:0007669"/>
    <property type="project" value="UniProtKB-SubCell"/>
</dbReference>
<feature type="compositionally biased region" description="Polar residues" evidence="16">
    <location>
        <begin position="107"/>
        <end position="131"/>
    </location>
</feature>
<dbReference type="InterPro" id="IPR003593">
    <property type="entry name" value="AAA+_ATPase"/>
</dbReference>
<evidence type="ECO:0000259" key="17">
    <source>
        <dbReference type="SMART" id="SM00382"/>
    </source>
</evidence>
<dbReference type="GO" id="GO:0016787">
    <property type="term" value="F:hydrolase activity"/>
    <property type="evidence" value="ECO:0007669"/>
    <property type="project" value="UniProtKB-KW"/>
</dbReference>
<dbReference type="SUPFAM" id="SSF52540">
    <property type="entry name" value="P-loop containing nucleoside triphosphate hydrolases"/>
    <property type="match status" value="2"/>
</dbReference>
<dbReference type="GO" id="GO:0043139">
    <property type="term" value="F:5'-3' DNA helicase activity"/>
    <property type="evidence" value="ECO:0007669"/>
    <property type="project" value="UniProtKB-UniRule"/>
</dbReference>
<dbReference type="EMBL" id="CAOQHR010000003">
    <property type="protein sequence ID" value="CAI6332698.1"/>
    <property type="molecule type" value="Genomic_DNA"/>
</dbReference>
<organism evidence="18 19">
    <name type="scientific">Periconia digitata</name>
    <dbReference type="NCBI Taxonomy" id="1303443"/>
    <lineage>
        <taxon>Eukaryota</taxon>
        <taxon>Fungi</taxon>
        <taxon>Dikarya</taxon>
        <taxon>Ascomycota</taxon>
        <taxon>Pezizomycotina</taxon>
        <taxon>Dothideomycetes</taxon>
        <taxon>Pleosporomycetidae</taxon>
        <taxon>Pleosporales</taxon>
        <taxon>Massarineae</taxon>
        <taxon>Periconiaceae</taxon>
        <taxon>Periconia</taxon>
    </lineage>
</organism>
<evidence type="ECO:0000256" key="1">
    <source>
        <dbReference type="ARBA" id="ARBA00001946"/>
    </source>
</evidence>
<comment type="cofactor">
    <cofactor evidence="1 15">
        <name>Mg(2+)</name>
        <dbReference type="ChEBI" id="CHEBI:18420"/>
    </cofactor>
</comment>
<dbReference type="OrthoDB" id="432234at2759"/>
<dbReference type="GO" id="GO:0006310">
    <property type="term" value="P:DNA recombination"/>
    <property type="evidence" value="ECO:0007669"/>
    <property type="project" value="UniProtKB-UniRule"/>
</dbReference>
<accession>A0A9W4UE87</accession>
<dbReference type="GO" id="GO:0005524">
    <property type="term" value="F:ATP binding"/>
    <property type="evidence" value="ECO:0007669"/>
    <property type="project" value="UniProtKB-UniRule"/>
</dbReference>
<dbReference type="InterPro" id="IPR010285">
    <property type="entry name" value="DNA_helicase_pif1-like_DEAD"/>
</dbReference>
<dbReference type="EC" id="5.6.2.3" evidence="15"/>
<dbReference type="Proteomes" id="UP001152607">
    <property type="component" value="Unassembled WGS sequence"/>
</dbReference>
<feature type="domain" description="AAA+ ATPase" evidence="17">
    <location>
        <begin position="383"/>
        <end position="541"/>
    </location>
</feature>
<keyword evidence="7 15" id="KW-0067">ATP-binding</keyword>
<keyword evidence="5 15" id="KW-0378">Hydrolase</keyword>
<dbReference type="GO" id="GO:0003697">
    <property type="term" value="F:single-stranded DNA binding"/>
    <property type="evidence" value="ECO:0007669"/>
    <property type="project" value="UniProtKB-ARBA"/>
</dbReference>
<protein>
    <recommendedName>
        <fullName evidence="15">ATP-dependent DNA helicase PIF1</fullName>
        <ecNumber evidence="15">5.6.2.3</ecNumber>
    </recommendedName>
    <alternativeName>
        <fullName evidence="15">DNA 5'-3' helicase PIF1</fullName>
    </alternativeName>
    <alternativeName>
        <fullName evidence="15">DNA repair and recombination helicase PIF1</fullName>
    </alternativeName>
</protein>
<evidence type="ECO:0000256" key="4">
    <source>
        <dbReference type="ARBA" id="ARBA00022763"/>
    </source>
</evidence>
<keyword evidence="19" id="KW-1185">Reference proteome</keyword>
<evidence type="ECO:0000256" key="15">
    <source>
        <dbReference type="HAMAP-Rule" id="MF_03176"/>
    </source>
</evidence>
<comment type="function">
    <text evidence="15">DNA-dependent ATPase and 5'-3' DNA helicase required for the maintenance of both mitochondrial and nuclear genome stability.</text>
</comment>
<evidence type="ECO:0000256" key="16">
    <source>
        <dbReference type="SAM" id="MobiDB-lite"/>
    </source>
</evidence>
<evidence type="ECO:0000256" key="3">
    <source>
        <dbReference type="ARBA" id="ARBA00022741"/>
    </source>
</evidence>
<keyword evidence="6 15" id="KW-0347">Helicase</keyword>
<feature type="DNA-binding region" evidence="15">
    <location>
        <begin position="795"/>
        <end position="814"/>
    </location>
</feature>
<feature type="region of interest" description="Disordered" evidence="16">
    <location>
        <begin position="219"/>
        <end position="319"/>
    </location>
</feature>